<comment type="caution">
    <text evidence="1">The sequence shown here is derived from an EMBL/GenBank/DDBJ whole genome shotgun (WGS) entry which is preliminary data.</text>
</comment>
<keyword evidence="2" id="KW-1185">Reference proteome</keyword>
<dbReference type="EMBL" id="JAATJB010000004">
    <property type="protein sequence ID" value="NJB97301.1"/>
    <property type="molecule type" value="Genomic_DNA"/>
</dbReference>
<sequence>MIAPLPGPAPLRRRVSAALVLQPSLWPELVEAPRLTPSDYLRLRRVAARLSIAEAADRLVDSRADHRRAVAFLRRLETPGRTALYRSTIAHLLRAFPFDPDVYWQLAEEPPHRHPRICRGCGCSAHDRCGDGEGGACRWVEQDRCSACSRGGRTCA</sequence>
<protein>
    <submittedName>
        <fullName evidence="1">Uncharacterized protein</fullName>
    </submittedName>
</protein>
<name>A0A7X5XXS8_9SPHN</name>
<organism evidence="1 2">
    <name type="scientific">Sphingomonas trueperi</name>
    <dbReference type="NCBI Taxonomy" id="53317"/>
    <lineage>
        <taxon>Bacteria</taxon>
        <taxon>Pseudomonadati</taxon>
        <taxon>Pseudomonadota</taxon>
        <taxon>Alphaproteobacteria</taxon>
        <taxon>Sphingomonadales</taxon>
        <taxon>Sphingomonadaceae</taxon>
        <taxon>Sphingomonas</taxon>
    </lineage>
</organism>
<dbReference type="AlphaFoldDB" id="A0A7X5XXS8"/>
<accession>A0A7X5XXS8</accession>
<proteinExistence type="predicted"/>
<dbReference type="RefSeq" id="WP_125973642.1">
    <property type="nucleotide sequence ID" value="NZ_BAAADY010000013.1"/>
</dbReference>
<reference evidence="1 2" key="1">
    <citation type="submission" date="2020-03" db="EMBL/GenBank/DDBJ databases">
        <title>Genomic Encyclopedia of Type Strains, Phase IV (KMG-IV): sequencing the most valuable type-strain genomes for metagenomic binning, comparative biology and taxonomic classification.</title>
        <authorList>
            <person name="Goeker M."/>
        </authorList>
    </citation>
    <scope>NUCLEOTIDE SEQUENCE [LARGE SCALE GENOMIC DNA]</scope>
    <source>
        <strain evidence="1 2">DSM 7225</strain>
    </source>
</reference>
<evidence type="ECO:0000313" key="2">
    <source>
        <dbReference type="Proteomes" id="UP000531251"/>
    </source>
</evidence>
<dbReference type="Proteomes" id="UP000531251">
    <property type="component" value="Unassembled WGS sequence"/>
</dbReference>
<evidence type="ECO:0000313" key="1">
    <source>
        <dbReference type="EMBL" id="NJB97301.1"/>
    </source>
</evidence>
<gene>
    <name evidence="1" type="ORF">GGR89_001613</name>
</gene>